<proteinExistence type="inferred from homology"/>
<comment type="cofactor">
    <cofactor evidence="6">
        <name>Zn(2+)</name>
        <dbReference type="ChEBI" id="CHEBI:29105"/>
    </cofactor>
</comment>
<comment type="function">
    <text evidence="6">Part of an energy-coupled inorganic carbon pump.</text>
</comment>
<evidence type="ECO:0000256" key="5">
    <source>
        <dbReference type="ARBA" id="ARBA00023136"/>
    </source>
</evidence>
<evidence type="ECO:0000256" key="3">
    <source>
        <dbReference type="ARBA" id="ARBA00022723"/>
    </source>
</evidence>
<protein>
    <recommendedName>
        <fullName evidence="6">Probable inorganic carbon transporter subunit DabA</fullName>
    </recommendedName>
</protein>
<dbReference type="GO" id="GO:0008270">
    <property type="term" value="F:zinc ion binding"/>
    <property type="evidence" value="ECO:0007669"/>
    <property type="project" value="UniProtKB-UniRule"/>
</dbReference>
<keyword evidence="4 6" id="KW-0862">Zinc</keyword>
<organism evidence="7 8">
    <name type="scientific">Alterisphingorhabdus coralli</name>
    <dbReference type="NCBI Taxonomy" id="3071408"/>
    <lineage>
        <taxon>Bacteria</taxon>
        <taxon>Pseudomonadati</taxon>
        <taxon>Pseudomonadota</taxon>
        <taxon>Alphaproteobacteria</taxon>
        <taxon>Sphingomonadales</taxon>
        <taxon>Sphingomonadaceae</taxon>
        <taxon>Alterisphingorhabdus (ex Yan et al. 2024)</taxon>
    </lineage>
</organism>
<evidence type="ECO:0000256" key="1">
    <source>
        <dbReference type="ARBA" id="ARBA00022448"/>
    </source>
</evidence>
<sequence length="820" mass="88579">MNAIQAVKDLPASASAVMHIPAEALEKAIATSCVRIAPCWPLKHFVAVNPYFGIADKSFLSAAEWLGQSAGSPLTLAPTEYIEAIDSGRIDDAALTAALKAANIDERTDAVVARLTVMDAELNQAPSMAGLLDETRGWAIESFLVDRISHWAMAHFDEGQADWRPDLGTSIFAAWKTFASIDKTPNIAGLKGLRPLFNALPDDPQQAIAEMATDMGLSADQLEMVFDRLLMSINGWASYARYIAWGFELKGESNDSVMQVLAIRLAWDWALWKTATAEEQHQWAVALAEAQGRENGDWLALLHAVHNAYELSWQTDLVGKLNAQKDDGGDTRPAAQAVFCIDVRSEVYRRALEAAMPGMETIGFAGFFGAAIEYVPLGAEDGALQCPVLLNPGFEIAESSGDADKNEKIIGAKRISEATRAAWYALKMGAISSFAFVETLGLGFASKLITDTLGVTRPGPNPAERGVGKDMADKLAPTLEHYHNATGIPVEERVDLAAGMLGGMTLTSNLARLVVLTGHGSTSVNNPHASGLDCGACGGHAGDSNARVSVMLLNDPEVRAGLAERGQIIPDDTIFVAGLHDTTTDEVVLFDTCGIPDSHRDELKQLKQALKTAGETTRRERAAKLNLRSDVSITEEVLARSNDWSQVRPEWGLAGCAAFIAAPRKRTQNINLDGRAFLHNYDAEADSEKAILELIMTAPMVVASWINLQYYASTVDNVTFGCGDKTLHNVVGKVGVLEGHGGDLRTGLSWQSLHDGEKLIHEPMRLNVIIEAPIDAMNKIIAGHDHVRHLLDHGWVHLFHMDGDGKVAKKYAGGGEWAEF</sequence>
<evidence type="ECO:0000313" key="8">
    <source>
        <dbReference type="Proteomes" id="UP001302429"/>
    </source>
</evidence>
<dbReference type="RefSeq" id="WP_317082427.1">
    <property type="nucleotide sequence ID" value="NZ_CP136594.1"/>
</dbReference>
<feature type="binding site" evidence="6">
    <location>
        <position position="519"/>
    </location>
    <ligand>
        <name>Zn(2+)</name>
        <dbReference type="ChEBI" id="CHEBI:29105"/>
    </ligand>
</feature>
<keyword evidence="1 6" id="KW-0813">Transport</keyword>
<dbReference type="EMBL" id="CP136594">
    <property type="protein sequence ID" value="WOE75479.1"/>
    <property type="molecule type" value="Genomic_DNA"/>
</dbReference>
<gene>
    <name evidence="6" type="primary">dabA</name>
    <name evidence="7" type="ORF">RB602_01835</name>
</gene>
<dbReference type="HAMAP" id="MF_01871">
    <property type="entry name" value="DabA"/>
    <property type="match status" value="1"/>
</dbReference>
<dbReference type="GO" id="GO:0005886">
    <property type="term" value="C:plasma membrane"/>
    <property type="evidence" value="ECO:0007669"/>
    <property type="project" value="UniProtKB-SubCell"/>
</dbReference>
<dbReference type="InterPro" id="IPR018752">
    <property type="entry name" value="DabA"/>
</dbReference>
<reference evidence="7 8" key="1">
    <citation type="submission" date="2023-10" db="EMBL/GenBank/DDBJ databases">
        <title>Complete genome sequence of a Sphingomonadaceae bacterium.</title>
        <authorList>
            <person name="Yan C."/>
        </authorList>
    </citation>
    <scope>NUCLEOTIDE SEQUENCE [LARGE SCALE GENOMIC DNA]</scope>
    <source>
        <strain evidence="7 8">SCSIO 66989</strain>
    </source>
</reference>
<accession>A0AA97F6U2</accession>
<evidence type="ECO:0000256" key="4">
    <source>
        <dbReference type="ARBA" id="ARBA00022833"/>
    </source>
</evidence>
<keyword evidence="3 6" id="KW-0479">Metal-binding</keyword>
<dbReference type="PANTHER" id="PTHR38344">
    <property type="entry name" value="UPF0753 PROTEIN AQ_863"/>
    <property type="match status" value="1"/>
</dbReference>
<feature type="binding site" evidence="6">
    <location>
        <position position="342"/>
    </location>
    <ligand>
        <name>Zn(2+)</name>
        <dbReference type="ChEBI" id="CHEBI:29105"/>
    </ligand>
</feature>
<keyword evidence="5 6" id="KW-0472">Membrane</keyword>
<comment type="similarity">
    <text evidence="6">Belongs to the inorganic carbon transporter (TC 9.A.2) DabA family.</text>
</comment>
<evidence type="ECO:0000313" key="7">
    <source>
        <dbReference type="EMBL" id="WOE75479.1"/>
    </source>
</evidence>
<dbReference type="AlphaFoldDB" id="A0AA97F6U2"/>
<keyword evidence="2 6" id="KW-1003">Cell membrane</keyword>
<feature type="binding site" evidence="6">
    <location>
        <position position="534"/>
    </location>
    <ligand>
        <name>Zn(2+)</name>
        <dbReference type="ChEBI" id="CHEBI:29105"/>
    </ligand>
</feature>
<dbReference type="PANTHER" id="PTHR38344:SF1">
    <property type="entry name" value="INORGANIC CARBON TRANSPORTER SUBUNIT DABA-RELATED"/>
    <property type="match status" value="1"/>
</dbReference>
<feature type="binding site" evidence="6">
    <location>
        <position position="340"/>
    </location>
    <ligand>
        <name>Zn(2+)</name>
        <dbReference type="ChEBI" id="CHEBI:29105"/>
    </ligand>
</feature>
<keyword evidence="8" id="KW-1185">Reference proteome</keyword>
<dbReference type="KEGG" id="acoa:RB602_01835"/>
<dbReference type="Proteomes" id="UP001302429">
    <property type="component" value="Chromosome"/>
</dbReference>
<name>A0AA97F6U2_9SPHN</name>
<evidence type="ECO:0000256" key="2">
    <source>
        <dbReference type="ARBA" id="ARBA00022475"/>
    </source>
</evidence>
<dbReference type="Pfam" id="PF10070">
    <property type="entry name" value="DabA"/>
    <property type="match status" value="1"/>
</dbReference>
<comment type="subunit">
    <text evidence="6">Forms a complex with DabB.</text>
</comment>
<comment type="subcellular location">
    <subcellularLocation>
        <location evidence="6">Cell membrane</location>
        <topology evidence="6">Peripheral membrane protein</topology>
    </subcellularLocation>
</comment>
<evidence type="ECO:0000256" key="6">
    <source>
        <dbReference type="HAMAP-Rule" id="MF_01871"/>
    </source>
</evidence>